<dbReference type="GO" id="GO:0005524">
    <property type="term" value="F:ATP binding"/>
    <property type="evidence" value="ECO:0007669"/>
    <property type="project" value="UniProtKB-KW"/>
</dbReference>
<keyword evidence="2 4" id="KW-0067">ATP-binding</keyword>
<dbReference type="SMART" id="SM00382">
    <property type="entry name" value="AAA"/>
    <property type="match status" value="1"/>
</dbReference>
<dbReference type="PROSITE" id="PS00211">
    <property type="entry name" value="ABC_TRANSPORTER_1"/>
    <property type="match status" value="1"/>
</dbReference>
<dbReference type="InterPro" id="IPR017871">
    <property type="entry name" value="ABC_transporter-like_CS"/>
</dbReference>
<dbReference type="InterPro" id="IPR003439">
    <property type="entry name" value="ABC_transporter-like_ATP-bd"/>
</dbReference>
<dbReference type="InterPro" id="IPR003593">
    <property type="entry name" value="AAA+_ATPase"/>
</dbReference>
<evidence type="ECO:0000256" key="2">
    <source>
        <dbReference type="ARBA" id="ARBA00022840"/>
    </source>
</evidence>
<dbReference type="CDD" id="cd03214">
    <property type="entry name" value="ABC_Iron-Siderophores_B12_Hemin"/>
    <property type="match status" value="1"/>
</dbReference>
<accession>A0A952FF40</accession>
<evidence type="ECO:0000313" key="5">
    <source>
        <dbReference type="Proteomes" id="UP000700706"/>
    </source>
</evidence>
<dbReference type="PROSITE" id="PS50893">
    <property type="entry name" value="ABC_TRANSPORTER_2"/>
    <property type="match status" value="1"/>
</dbReference>
<proteinExistence type="predicted"/>
<name>A0A952FF40_9PROT</name>
<organism evidence="4 5">
    <name type="scientific">Inquilinus limosus</name>
    <dbReference type="NCBI Taxonomy" id="171674"/>
    <lineage>
        <taxon>Bacteria</taxon>
        <taxon>Pseudomonadati</taxon>
        <taxon>Pseudomonadota</taxon>
        <taxon>Alphaproteobacteria</taxon>
        <taxon>Rhodospirillales</taxon>
        <taxon>Rhodospirillaceae</taxon>
        <taxon>Inquilinus</taxon>
    </lineage>
</organism>
<keyword evidence="1" id="KW-0547">Nucleotide-binding</keyword>
<dbReference type="SUPFAM" id="SSF52540">
    <property type="entry name" value="P-loop containing nucleoside triphosphate hydrolases"/>
    <property type="match status" value="1"/>
</dbReference>
<comment type="caution">
    <text evidence="4">The sequence shown here is derived from an EMBL/GenBank/DDBJ whole genome shotgun (WGS) entry which is preliminary data.</text>
</comment>
<reference evidence="4" key="1">
    <citation type="submission" date="2020-06" db="EMBL/GenBank/DDBJ databases">
        <title>Stable isotope informed genome-resolved metagenomics uncovers potential trophic interactions in rhizosphere soil.</title>
        <authorList>
            <person name="Starr E.P."/>
            <person name="Shi S."/>
            <person name="Blazewicz S.J."/>
            <person name="Koch B.J."/>
            <person name="Probst A.J."/>
            <person name="Hungate B.A."/>
            <person name="Pett-Ridge J."/>
            <person name="Firestone M.K."/>
            <person name="Banfield J.F."/>
        </authorList>
    </citation>
    <scope>NUCLEOTIDE SEQUENCE</scope>
    <source>
        <strain evidence="4">YM_69_17</strain>
    </source>
</reference>
<dbReference type="Pfam" id="PF00005">
    <property type="entry name" value="ABC_tran"/>
    <property type="match status" value="1"/>
</dbReference>
<dbReference type="Proteomes" id="UP000700706">
    <property type="component" value="Unassembled WGS sequence"/>
</dbReference>
<dbReference type="EMBL" id="JAEKLZ010000022">
    <property type="protein sequence ID" value="MBW8723642.1"/>
    <property type="molecule type" value="Genomic_DNA"/>
</dbReference>
<evidence type="ECO:0000256" key="1">
    <source>
        <dbReference type="ARBA" id="ARBA00022741"/>
    </source>
</evidence>
<dbReference type="InterPro" id="IPR027417">
    <property type="entry name" value="P-loop_NTPase"/>
</dbReference>
<sequence length="264" mass="27771">MRIDATGLHLALGGRPVLAGIDLALAPGQMVGLIGPNGAGKTTLLRVLAALQAPDAGTVRYDGQAAKQLGRDRLARGLAVLMQGDDVQWPLRADHLVALGRLPHRRALGGMSAADHAAVARALDAADAAHLRQRTVGTLSAGERMRVLFARALAVEAPMLFADEPVAALDPFHQLQIMELLQDRARAGTGVLVVLHDLALAGRFCDRLVLLQGGRVLADGSPGVVLTDDNLRRAYAVEVERGERDGIGYVLPWSRIAAPGQGGT</sequence>
<evidence type="ECO:0000259" key="3">
    <source>
        <dbReference type="PROSITE" id="PS50893"/>
    </source>
</evidence>
<dbReference type="Gene3D" id="3.40.50.300">
    <property type="entry name" value="P-loop containing nucleotide triphosphate hydrolases"/>
    <property type="match status" value="1"/>
</dbReference>
<gene>
    <name evidence="4" type="ORF">JF625_00590</name>
</gene>
<dbReference type="AlphaFoldDB" id="A0A952FF40"/>
<feature type="domain" description="ABC transporter" evidence="3">
    <location>
        <begin position="3"/>
        <end position="238"/>
    </location>
</feature>
<dbReference type="PANTHER" id="PTHR42794">
    <property type="entry name" value="HEMIN IMPORT ATP-BINDING PROTEIN HMUV"/>
    <property type="match status" value="1"/>
</dbReference>
<dbReference type="GO" id="GO:0016887">
    <property type="term" value="F:ATP hydrolysis activity"/>
    <property type="evidence" value="ECO:0007669"/>
    <property type="project" value="InterPro"/>
</dbReference>
<protein>
    <submittedName>
        <fullName evidence="4">ABC transporter ATP-binding protein</fullName>
    </submittedName>
</protein>
<dbReference type="PANTHER" id="PTHR42794:SF2">
    <property type="entry name" value="ABC TRANSPORTER ATP-BINDING PROTEIN"/>
    <property type="match status" value="1"/>
</dbReference>
<evidence type="ECO:0000313" key="4">
    <source>
        <dbReference type="EMBL" id="MBW8723642.1"/>
    </source>
</evidence>